<dbReference type="InterPro" id="IPR045865">
    <property type="entry name" value="ACT-like_dom_sf"/>
</dbReference>
<dbReference type="PANTHER" id="PTHR40099">
    <property type="entry name" value="ACETOLACTATE SYNTHASE, SMALL SUBUNIT"/>
    <property type="match status" value="1"/>
</dbReference>
<dbReference type="EMBL" id="CP036150">
    <property type="protein sequence ID" value="QEN09393.1"/>
    <property type="molecule type" value="Genomic_DNA"/>
</dbReference>
<gene>
    <name evidence="2" type="ORF">EXM22_15925</name>
</gene>
<dbReference type="CDD" id="cd04882">
    <property type="entry name" value="ACT_Bt0572_2"/>
    <property type="match status" value="1"/>
</dbReference>
<feature type="domain" description="ACT" evidence="1">
    <location>
        <begin position="71"/>
        <end position="138"/>
    </location>
</feature>
<dbReference type="CDD" id="cd04908">
    <property type="entry name" value="ACT_Bt0572_1"/>
    <property type="match status" value="1"/>
</dbReference>
<dbReference type="KEGG" id="ock:EXM22_15925"/>
<dbReference type="Pfam" id="PF19571">
    <property type="entry name" value="ACT_8"/>
    <property type="match status" value="1"/>
</dbReference>
<dbReference type="PANTHER" id="PTHR40099:SF1">
    <property type="entry name" value="ACETOLACTATE SYNTHASE, SMALL SUBUNIT"/>
    <property type="match status" value="1"/>
</dbReference>
<protein>
    <submittedName>
        <fullName evidence="2">ACT domain-containing protein</fullName>
    </submittedName>
</protein>
<dbReference type="PROSITE" id="PS51671">
    <property type="entry name" value="ACT"/>
    <property type="match status" value="1"/>
</dbReference>
<evidence type="ECO:0000313" key="2">
    <source>
        <dbReference type="EMBL" id="QEN09393.1"/>
    </source>
</evidence>
<evidence type="ECO:0000259" key="1">
    <source>
        <dbReference type="PROSITE" id="PS51671"/>
    </source>
</evidence>
<dbReference type="InterPro" id="IPR002912">
    <property type="entry name" value="ACT_dom"/>
</dbReference>
<keyword evidence="3" id="KW-1185">Reference proteome</keyword>
<proteinExistence type="predicted"/>
<accession>A0A5C1QN68</accession>
<dbReference type="InterPro" id="IPR045739">
    <property type="entry name" value="ACT_dom_pair"/>
</dbReference>
<dbReference type="OrthoDB" id="9790662at2"/>
<sequence>MKVKQISVFLENKNGRLAEVTRILAEKNISLRAMTIADTADFGILRIIVEQPDKCLELLKENNFTARVTEVIGVRLDDKPGALHDVMQVFEDNAVNIEYLYSTLMLMDDKVVIMFKVDDIDHGLDIIKKNGMEAITAF</sequence>
<evidence type="ECO:0000313" key="3">
    <source>
        <dbReference type="Proteomes" id="UP000324209"/>
    </source>
</evidence>
<dbReference type="Proteomes" id="UP000324209">
    <property type="component" value="Chromosome"/>
</dbReference>
<organism evidence="2 3">
    <name type="scientific">Oceanispirochaeta crateris</name>
    <dbReference type="NCBI Taxonomy" id="2518645"/>
    <lineage>
        <taxon>Bacteria</taxon>
        <taxon>Pseudomonadati</taxon>
        <taxon>Spirochaetota</taxon>
        <taxon>Spirochaetia</taxon>
        <taxon>Spirochaetales</taxon>
        <taxon>Spirochaetaceae</taxon>
        <taxon>Oceanispirochaeta</taxon>
    </lineage>
</organism>
<dbReference type="SUPFAM" id="SSF55021">
    <property type="entry name" value="ACT-like"/>
    <property type="match status" value="2"/>
</dbReference>
<dbReference type="RefSeq" id="WP_149487468.1">
    <property type="nucleotide sequence ID" value="NZ_CP036150.1"/>
</dbReference>
<dbReference type="Gene3D" id="3.30.2130.10">
    <property type="entry name" value="VC0802-like"/>
    <property type="match status" value="1"/>
</dbReference>
<name>A0A5C1QN68_9SPIO</name>
<dbReference type="AlphaFoldDB" id="A0A5C1QN68"/>
<reference evidence="2 3" key="1">
    <citation type="submission" date="2019-02" db="EMBL/GenBank/DDBJ databases">
        <title>Complete Genome Sequence and Methylome Analysis of free living Spirochaetas.</title>
        <authorList>
            <person name="Fomenkov A."/>
            <person name="Dubinina G."/>
            <person name="Leshcheva N."/>
            <person name="Mikheeva N."/>
            <person name="Grabovich M."/>
            <person name="Vincze T."/>
            <person name="Roberts R.J."/>
        </authorList>
    </citation>
    <scope>NUCLEOTIDE SEQUENCE [LARGE SCALE GENOMIC DNA]</scope>
    <source>
        <strain evidence="2 3">K2</strain>
    </source>
</reference>